<dbReference type="PANTHER" id="PTHR48100:SF1">
    <property type="entry name" value="HISTIDINE PHOSPHATASE FAMILY PROTEIN-RELATED"/>
    <property type="match status" value="1"/>
</dbReference>
<dbReference type="STRING" id="310781.SAMN05216259_102275"/>
<dbReference type="Gene3D" id="3.40.50.1240">
    <property type="entry name" value="Phosphoglycerate mutase-like"/>
    <property type="match status" value="1"/>
</dbReference>
<dbReference type="SMART" id="SM00855">
    <property type="entry name" value="PGAM"/>
    <property type="match status" value="1"/>
</dbReference>
<protein>
    <submittedName>
        <fullName evidence="3">Prepilin-type processing-associated H-X9-DG domain-containing protein</fullName>
    </submittedName>
</protein>
<sequence length="239" mass="25808">MSIAFPCGVARLSVVRHGESTANVLFADAERRGDAHVRLPDGRDADVGLSGRGVAQGRELGRWLVGLPEEERPEVVVCSPYVRAVATWDEMARVARESEVPCPPALSDERLRDREAGVLELLPPPAVRERFPEEAERRERVGDWFHRPPGGESLADVTLRVRDFLRDLGDPRSGAAGRHVLLVAHDAVVLAVRQALGGIGGPPPDLAPVPNASLSRWDGDGTHLRLTSYGDTSHLPAGA</sequence>
<dbReference type="InterPro" id="IPR013078">
    <property type="entry name" value="His_Pase_superF_clade-1"/>
</dbReference>
<evidence type="ECO:0000256" key="1">
    <source>
        <dbReference type="ARBA" id="ARBA00023152"/>
    </source>
</evidence>
<dbReference type="RefSeq" id="WP_245771153.1">
    <property type="nucleotide sequence ID" value="NZ_FNIE01000002.1"/>
</dbReference>
<keyword evidence="1" id="KW-0324">Glycolysis</keyword>
<dbReference type="CDD" id="cd07067">
    <property type="entry name" value="HP_PGM_like"/>
    <property type="match status" value="1"/>
</dbReference>
<dbReference type="Proteomes" id="UP000199341">
    <property type="component" value="Unassembled WGS sequence"/>
</dbReference>
<dbReference type="PROSITE" id="PS00175">
    <property type="entry name" value="PG_MUTASE"/>
    <property type="match status" value="1"/>
</dbReference>
<dbReference type="InterPro" id="IPR001345">
    <property type="entry name" value="PG/BPGM_mutase_AS"/>
</dbReference>
<name>A0A1G9XVB3_9ACTN</name>
<dbReference type="EMBL" id="FNIE01000002">
    <property type="protein sequence ID" value="SDN00173.1"/>
    <property type="molecule type" value="Genomic_DNA"/>
</dbReference>
<dbReference type="InterPro" id="IPR029033">
    <property type="entry name" value="His_PPase_superfam"/>
</dbReference>
<gene>
    <name evidence="3" type="ORF">SAMN05216259_102275</name>
</gene>
<accession>A0A1G9XVB3</accession>
<evidence type="ECO:0000313" key="3">
    <source>
        <dbReference type="EMBL" id="SDN00173.1"/>
    </source>
</evidence>
<dbReference type="AlphaFoldDB" id="A0A1G9XVB3"/>
<dbReference type="InterPro" id="IPR050275">
    <property type="entry name" value="PGM_Phosphatase"/>
</dbReference>
<dbReference type="SUPFAM" id="SSF53254">
    <property type="entry name" value="Phosphoglycerate mutase-like"/>
    <property type="match status" value="1"/>
</dbReference>
<evidence type="ECO:0000313" key="4">
    <source>
        <dbReference type="Proteomes" id="UP000199341"/>
    </source>
</evidence>
<organism evidence="3 4">
    <name type="scientific">Actinacidiphila guanduensis</name>
    <dbReference type="NCBI Taxonomy" id="310781"/>
    <lineage>
        <taxon>Bacteria</taxon>
        <taxon>Bacillati</taxon>
        <taxon>Actinomycetota</taxon>
        <taxon>Actinomycetes</taxon>
        <taxon>Kitasatosporales</taxon>
        <taxon>Streptomycetaceae</taxon>
        <taxon>Actinacidiphila</taxon>
    </lineage>
</organism>
<evidence type="ECO:0000256" key="2">
    <source>
        <dbReference type="ARBA" id="ARBA00023235"/>
    </source>
</evidence>
<dbReference type="PANTHER" id="PTHR48100">
    <property type="entry name" value="BROAD-SPECIFICITY PHOSPHATASE YOR283W-RELATED"/>
    <property type="match status" value="1"/>
</dbReference>
<keyword evidence="2" id="KW-0413">Isomerase</keyword>
<dbReference type="Pfam" id="PF00300">
    <property type="entry name" value="His_Phos_1"/>
    <property type="match status" value="1"/>
</dbReference>
<keyword evidence="4" id="KW-1185">Reference proteome</keyword>
<dbReference type="GO" id="GO:0005737">
    <property type="term" value="C:cytoplasm"/>
    <property type="evidence" value="ECO:0007669"/>
    <property type="project" value="TreeGrafter"/>
</dbReference>
<reference evidence="3 4" key="1">
    <citation type="submission" date="2016-10" db="EMBL/GenBank/DDBJ databases">
        <authorList>
            <person name="de Groot N.N."/>
        </authorList>
    </citation>
    <scope>NUCLEOTIDE SEQUENCE [LARGE SCALE GENOMIC DNA]</scope>
    <source>
        <strain evidence="3 4">CGMCC 4.2022</strain>
    </source>
</reference>
<dbReference type="GO" id="GO:0016791">
    <property type="term" value="F:phosphatase activity"/>
    <property type="evidence" value="ECO:0007669"/>
    <property type="project" value="TreeGrafter"/>
</dbReference>
<proteinExistence type="predicted"/>